<comment type="caution">
    <text evidence="2">The sequence shown here is derived from an EMBL/GenBank/DDBJ whole genome shotgun (WGS) entry which is preliminary data.</text>
</comment>
<evidence type="ECO:0000256" key="1">
    <source>
        <dbReference type="SAM" id="MobiDB-lite"/>
    </source>
</evidence>
<dbReference type="Proteomes" id="UP001203284">
    <property type="component" value="Unassembled WGS sequence"/>
</dbReference>
<accession>A0ABT0D6J2</accession>
<sequence length="78" mass="9053">MRPRNPTNYARLRKLPPQRAVALDSLPDAAFRVPRAFIEAEKVFRKVAVSRKDRKAHEDTERPRIARTLDGLSPCRSW</sequence>
<feature type="compositionally biased region" description="Basic and acidic residues" evidence="1">
    <location>
        <begin position="55"/>
        <end position="64"/>
    </location>
</feature>
<gene>
    <name evidence="2" type="ORF">MWN34_01360</name>
</gene>
<name>A0ABT0D6J2_9HYPH</name>
<organism evidence="2 3">
    <name type="scientific">Ancylobacter crimeensis</name>
    <dbReference type="NCBI Taxonomy" id="2579147"/>
    <lineage>
        <taxon>Bacteria</taxon>
        <taxon>Pseudomonadati</taxon>
        <taxon>Pseudomonadota</taxon>
        <taxon>Alphaproteobacteria</taxon>
        <taxon>Hyphomicrobiales</taxon>
        <taxon>Xanthobacteraceae</taxon>
        <taxon>Ancylobacter</taxon>
    </lineage>
</organism>
<proteinExistence type="predicted"/>
<feature type="region of interest" description="Disordered" evidence="1">
    <location>
        <begin position="51"/>
        <end position="78"/>
    </location>
</feature>
<reference evidence="2 3" key="1">
    <citation type="submission" date="2022-04" db="EMBL/GenBank/DDBJ databases">
        <authorList>
            <person name="Grouzdev D.S."/>
            <person name="Pantiukh K.S."/>
            <person name="Krutkina M.S."/>
        </authorList>
    </citation>
    <scope>NUCLEOTIDE SEQUENCE [LARGE SCALE GENOMIC DNA]</scope>
    <source>
        <strain evidence="2 3">6x-1</strain>
    </source>
</reference>
<keyword evidence="3" id="KW-1185">Reference proteome</keyword>
<evidence type="ECO:0000313" key="2">
    <source>
        <dbReference type="EMBL" id="MCK0195554.1"/>
    </source>
</evidence>
<protein>
    <submittedName>
        <fullName evidence="2">Uncharacterized protein</fullName>
    </submittedName>
</protein>
<evidence type="ECO:0000313" key="3">
    <source>
        <dbReference type="Proteomes" id="UP001203284"/>
    </source>
</evidence>
<dbReference type="RefSeq" id="WP_247025831.1">
    <property type="nucleotide sequence ID" value="NZ_JALKCH010000001.1"/>
</dbReference>
<dbReference type="EMBL" id="JALKCH010000001">
    <property type="protein sequence ID" value="MCK0195554.1"/>
    <property type="molecule type" value="Genomic_DNA"/>
</dbReference>